<feature type="region of interest" description="Disordered" evidence="1">
    <location>
        <begin position="1"/>
        <end position="29"/>
    </location>
</feature>
<reference evidence="2 3" key="2">
    <citation type="submission" date="2018-11" db="EMBL/GenBank/DDBJ databases">
        <authorList>
            <consortium name="Pathogen Informatics"/>
        </authorList>
    </citation>
    <scope>NUCLEOTIDE SEQUENCE [LARGE SCALE GENOMIC DNA]</scope>
</reference>
<organism evidence="3 4">
    <name type="scientific">Toxocara canis</name>
    <name type="common">Canine roundworm</name>
    <dbReference type="NCBI Taxonomy" id="6265"/>
    <lineage>
        <taxon>Eukaryota</taxon>
        <taxon>Metazoa</taxon>
        <taxon>Ecdysozoa</taxon>
        <taxon>Nematoda</taxon>
        <taxon>Chromadorea</taxon>
        <taxon>Rhabditida</taxon>
        <taxon>Spirurina</taxon>
        <taxon>Ascaridomorpha</taxon>
        <taxon>Ascaridoidea</taxon>
        <taxon>Toxocaridae</taxon>
        <taxon>Toxocara</taxon>
    </lineage>
</organism>
<name>A0A183UP71_TOXCA</name>
<evidence type="ECO:0000313" key="3">
    <source>
        <dbReference type="Proteomes" id="UP000050794"/>
    </source>
</evidence>
<evidence type="ECO:0000256" key="1">
    <source>
        <dbReference type="SAM" id="MobiDB-lite"/>
    </source>
</evidence>
<dbReference type="EMBL" id="UYWY01020450">
    <property type="protein sequence ID" value="VDM41612.1"/>
    <property type="molecule type" value="Genomic_DNA"/>
</dbReference>
<dbReference type="AlphaFoldDB" id="A0A183UP71"/>
<keyword evidence="3" id="KW-1185">Reference proteome</keyword>
<protein>
    <submittedName>
        <fullName evidence="2 4">Uncharacterized protein</fullName>
    </submittedName>
</protein>
<proteinExistence type="predicted"/>
<evidence type="ECO:0000313" key="2">
    <source>
        <dbReference type="EMBL" id="VDM41612.1"/>
    </source>
</evidence>
<feature type="compositionally biased region" description="Basic and acidic residues" evidence="1">
    <location>
        <begin position="1"/>
        <end position="23"/>
    </location>
</feature>
<dbReference type="WBParaSite" id="TCNE_0001029101-mRNA-1">
    <property type="protein sequence ID" value="TCNE_0001029101-mRNA-1"/>
    <property type="gene ID" value="TCNE_0001029101"/>
</dbReference>
<evidence type="ECO:0000313" key="4">
    <source>
        <dbReference type="WBParaSite" id="TCNE_0001029101-mRNA-1"/>
    </source>
</evidence>
<gene>
    <name evidence="2" type="ORF">TCNE_LOCUS10291</name>
</gene>
<sequence>MGTAEERPCGAERRDVKGRKNDARWAGGGRVGTRKTRLLVLDLPASHMGTCCSTTAKSSVSDQSLLENVRTGGAYRSACSKRYIPFLSKYRLCGLCAL</sequence>
<accession>A0A183UP71</accession>
<reference evidence="4" key="1">
    <citation type="submission" date="2016-06" db="UniProtKB">
        <authorList>
            <consortium name="WormBaseParasite"/>
        </authorList>
    </citation>
    <scope>IDENTIFICATION</scope>
</reference>
<dbReference type="Proteomes" id="UP000050794">
    <property type="component" value="Unassembled WGS sequence"/>
</dbReference>